<reference evidence="5" key="1">
    <citation type="submission" date="2021-07" db="EMBL/GenBank/DDBJ databases">
        <authorList>
            <person name="Catto M.A."/>
            <person name="Jacobson A."/>
            <person name="Kennedy G."/>
            <person name="Labadie P."/>
            <person name="Hunt B.G."/>
            <person name="Srinivasan R."/>
        </authorList>
    </citation>
    <scope>NUCLEOTIDE SEQUENCE</scope>
    <source>
        <strain evidence="5">PL_HMW_Pooled</strain>
        <tissue evidence="5">Head</tissue>
    </source>
</reference>
<dbReference type="GO" id="GO:0060294">
    <property type="term" value="P:cilium movement involved in cell motility"/>
    <property type="evidence" value="ECO:0007669"/>
    <property type="project" value="UniProtKB-UniRule"/>
</dbReference>
<comment type="caution">
    <text evidence="5">The sequence shown here is derived from an EMBL/GenBank/DDBJ whole genome shotgun (WGS) entry which is preliminary data.</text>
</comment>
<comment type="subcellular location">
    <subcellularLocation>
        <location evidence="3">Cytoplasm</location>
        <location evidence="3">Cytoskeleton</location>
        <location evidence="3">Cilium axoneme</location>
    </subcellularLocation>
</comment>
<dbReference type="GO" id="GO:0015630">
    <property type="term" value="C:microtubule cytoskeleton"/>
    <property type="evidence" value="ECO:0007669"/>
    <property type="project" value="UniProtKB-UniRule"/>
</dbReference>
<evidence type="ECO:0000313" key="5">
    <source>
        <dbReference type="EMBL" id="KAK3914922.1"/>
    </source>
</evidence>
<dbReference type="GO" id="GO:0005930">
    <property type="term" value="C:axoneme"/>
    <property type="evidence" value="ECO:0007669"/>
    <property type="project" value="UniProtKB-SubCell"/>
</dbReference>
<evidence type="ECO:0000256" key="4">
    <source>
        <dbReference type="SAM" id="Coils"/>
    </source>
</evidence>
<evidence type="ECO:0000256" key="3">
    <source>
        <dbReference type="RuleBase" id="RU367040"/>
    </source>
</evidence>
<evidence type="ECO:0000313" key="6">
    <source>
        <dbReference type="Proteomes" id="UP001219518"/>
    </source>
</evidence>
<keyword evidence="2" id="KW-0963">Cytoplasm</keyword>
<keyword evidence="3" id="KW-0966">Cell projection</keyword>
<sequence length="314" mass="36204">MAGLGLQVEQSLLAEVEQIRSCQCRLKQLHQRVCDQLRCSRAAQQELELDVKSKESALGIDNVAHTLNNFSRGINYYGGIEKYDNTCVSTPREVKSCSSYRIVRHRRDLLTPLFPVGCRLTTPDSWAENSNRNCQRSQNERIKSAQLRADADNLINTCSNEIWNSWGSTNNAFSRRVAETLEAKGKLQMHLHKVQKEIFDEEKNIELLRKAILDKSKPLKVAHTRLEGRSHRRAVELCKDDAYNALVQEVQELEHSLNQLHRKLEEAEAQHQQLLYTQSNLESDLRLKVNSLFIDREKCMGMRRSFPINATIKY</sequence>
<dbReference type="Proteomes" id="UP001219518">
    <property type="component" value="Unassembled WGS sequence"/>
</dbReference>
<dbReference type="PANTHER" id="PTHR19960">
    <property type="entry name" value="TEKTIN"/>
    <property type="match status" value="1"/>
</dbReference>
<keyword evidence="3" id="KW-0969">Cilium</keyword>
<accession>A0AAE1H4Z7</accession>
<dbReference type="Pfam" id="PF03148">
    <property type="entry name" value="Tektin"/>
    <property type="match status" value="1"/>
</dbReference>
<reference evidence="5" key="2">
    <citation type="journal article" date="2023" name="BMC Genomics">
        <title>Pest status, molecular evolution, and epigenetic factors derived from the genome assembly of Frankliniella fusca, a thysanopteran phytovirus vector.</title>
        <authorList>
            <person name="Catto M.A."/>
            <person name="Labadie P.E."/>
            <person name="Jacobson A.L."/>
            <person name="Kennedy G.G."/>
            <person name="Srinivasan R."/>
            <person name="Hunt B.G."/>
        </authorList>
    </citation>
    <scope>NUCLEOTIDE SEQUENCE</scope>
    <source>
        <strain evidence="5">PL_HMW_Pooled</strain>
    </source>
</reference>
<name>A0AAE1H4Z7_9NEOP</name>
<evidence type="ECO:0000256" key="1">
    <source>
        <dbReference type="ARBA" id="ARBA00007209"/>
    </source>
</evidence>
<proteinExistence type="inferred from homology"/>
<dbReference type="GO" id="GO:0060271">
    <property type="term" value="P:cilium assembly"/>
    <property type="evidence" value="ECO:0007669"/>
    <property type="project" value="UniProtKB-UniRule"/>
</dbReference>
<dbReference type="EMBL" id="JAHWGI010000394">
    <property type="protein sequence ID" value="KAK3914922.1"/>
    <property type="molecule type" value="Genomic_DNA"/>
</dbReference>
<dbReference type="PRINTS" id="PR00511">
    <property type="entry name" value="TEKTIN"/>
</dbReference>
<keyword evidence="4" id="KW-0175">Coiled coil</keyword>
<protein>
    <recommendedName>
        <fullName evidence="3">Tektin</fullName>
    </recommendedName>
</protein>
<dbReference type="InterPro" id="IPR048256">
    <property type="entry name" value="Tektin-like"/>
</dbReference>
<dbReference type="AlphaFoldDB" id="A0AAE1H4Z7"/>
<dbReference type="GO" id="GO:0005634">
    <property type="term" value="C:nucleus"/>
    <property type="evidence" value="ECO:0007669"/>
    <property type="project" value="TreeGrafter"/>
</dbReference>
<keyword evidence="3" id="KW-0282">Flagellum</keyword>
<organism evidence="5 6">
    <name type="scientific">Frankliniella fusca</name>
    <dbReference type="NCBI Taxonomy" id="407009"/>
    <lineage>
        <taxon>Eukaryota</taxon>
        <taxon>Metazoa</taxon>
        <taxon>Ecdysozoa</taxon>
        <taxon>Arthropoda</taxon>
        <taxon>Hexapoda</taxon>
        <taxon>Insecta</taxon>
        <taxon>Pterygota</taxon>
        <taxon>Neoptera</taxon>
        <taxon>Paraneoptera</taxon>
        <taxon>Thysanoptera</taxon>
        <taxon>Terebrantia</taxon>
        <taxon>Thripoidea</taxon>
        <taxon>Thripidae</taxon>
        <taxon>Frankliniella</taxon>
    </lineage>
</organism>
<dbReference type="PANTHER" id="PTHR19960:SF11">
    <property type="entry name" value="TEKTIN"/>
    <property type="match status" value="1"/>
</dbReference>
<comment type="similarity">
    <text evidence="1 3">Belongs to the tektin family.</text>
</comment>
<gene>
    <name evidence="5" type="ORF">KUF71_005610</name>
</gene>
<dbReference type="InterPro" id="IPR000435">
    <property type="entry name" value="Tektins"/>
</dbReference>
<evidence type="ECO:0000256" key="2">
    <source>
        <dbReference type="ARBA" id="ARBA00022490"/>
    </source>
</evidence>
<feature type="coiled-coil region" evidence="4">
    <location>
        <begin position="243"/>
        <end position="284"/>
    </location>
</feature>
<keyword evidence="6" id="KW-1185">Reference proteome</keyword>